<keyword evidence="2" id="KW-0479">Metal-binding</keyword>
<evidence type="ECO:0000256" key="4">
    <source>
        <dbReference type="ARBA" id="ARBA00022833"/>
    </source>
</evidence>
<name>A0AAD4S840_9MAGN</name>
<gene>
    <name evidence="9" type="ORF">MKW98_011559</name>
</gene>
<evidence type="ECO:0000313" key="9">
    <source>
        <dbReference type="EMBL" id="KAI3871504.1"/>
    </source>
</evidence>
<organism evidence="9 10">
    <name type="scientific">Papaver atlanticum</name>
    <dbReference type="NCBI Taxonomy" id="357466"/>
    <lineage>
        <taxon>Eukaryota</taxon>
        <taxon>Viridiplantae</taxon>
        <taxon>Streptophyta</taxon>
        <taxon>Embryophyta</taxon>
        <taxon>Tracheophyta</taxon>
        <taxon>Spermatophyta</taxon>
        <taxon>Magnoliopsida</taxon>
        <taxon>Ranunculales</taxon>
        <taxon>Papaveraceae</taxon>
        <taxon>Papaveroideae</taxon>
        <taxon>Papaver</taxon>
    </lineage>
</organism>
<evidence type="ECO:0000256" key="3">
    <source>
        <dbReference type="ARBA" id="ARBA00022771"/>
    </source>
</evidence>
<keyword evidence="4" id="KW-0862">Zinc</keyword>
<dbReference type="GO" id="GO:0005634">
    <property type="term" value="C:nucleus"/>
    <property type="evidence" value="ECO:0007669"/>
    <property type="project" value="UniProtKB-SubCell"/>
</dbReference>
<dbReference type="InterPro" id="IPR013087">
    <property type="entry name" value="Znf_C2H2_type"/>
</dbReference>
<dbReference type="EMBL" id="JAJJMB010013055">
    <property type="protein sequence ID" value="KAI3871504.1"/>
    <property type="molecule type" value="Genomic_DNA"/>
</dbReference>
<reference evidence="9" key="1">
    <citation type="submission" date="2022-04" db="EMBL/GenBank/DDBJ databases">
        <title>A functionally conserved STORR gene fusion in Papaver species that diverged 16.8 million years ago.</title>
        <authorList>
            <person name="Catania T."/>
        </authorList>
    </citation>
    <scope>NUCLEOTIDE SEQUENCE</scope>
    <source>
        <strain evidence="9">S-188037</strain>
    </source>
</reference>
<keyword evidence="3 6" id="KW-0863">Zinc-finger</keyword>
<dbReference type="AlphaFoldDB" id="A0AAD4S840"/>
<evidence type="ECO:0000313" key="10">
    <source>
        <dbReference type="Proteomes" id="UP001202328"/>
    </source>
</evidence>
<accession>A0AAD4S840</accession>
<keyword evidence="10" id="KW-1185">Reference proteome</keyword>
<dbReference type="PROSITE" id="PS00028">
    <property type="entry name" value="ZINC_FINGER_C2H2_1"/>
    <property type="match status" value="1"/>
</dbReference>
<evidence type="ECO:0000256" key="7">
    <source>
        <dbReference type="SAM" id="MobiDB-lite"/>
    </source>
</evidence>
<evidence type="ECO:0000256" key="5">
    <source>
        <dbReference type="ARBA" id="ARBA00023242"/>
    </source>
</evidence>
<dbReference type="PANTHER" id="PTHR47287">
    <property type="entry name" value="C2H2 AND C2HC ZINC FINGERS SUPERFAMILY PROTEIN"/>
    <property type="match status" value="1"/>
</dbReference>
<dbReference type="GO" id="GO:0008270">
    <property type="term" value="F:zinc ion binding"/>
    <property type="evidence" value="ECO:0007669"/>
    <property type="project" value="UniProtKB-KW"/>
</dbReference>
<dbReference type="InterPro" id="IPR044246">
    <property type="entry name" value="ZFP3-like"/>
</dbReference>
<proteinExistence type="predicted"/>
<dbReference type="InterPro" id="IPR036236">
    <property type="entry name" value="Znf_C2H2_sf"/>
</dbReference>
<feature type="compositionally biased region" description="Polar residues" evidence="7">
    <location>
        <begin position="7"/>
        <end position="16"/>
    </location>
</feature>
<evidence type="ECO:0000256" key="6">
    <source>
        <dbReference type="PROSITE-ProRule" id="PRU00042"/>
    </source>
</evidence>
<keyword evidence="5" id="KW-0539">Nucleus</keyword>
<dbReference type="PROSITE" id="PS50157">
    <property type="entry name" value="ZINC_FINGER_C2H2_2"/>
    <property type="match status" value="1"/>
</dbReference>
<dbReference type="PANTHER" id="PTHR47287:SF15">
    <property type="entry name" value="ZINC FINGER PROTEIN 3-LIKE"/>
    <property type="match status" value="1"/>
</dbReference>
<sequence length="221" mass="24243">MSLKDYYSNNNHNQTPLPHHHTLNLDNVDLGNPGARTEITNQQQQQPKIVGKTMYFSCNYCHRKYHSAQALGGHQNAHKRERTATLAAIAAYSYYKASHGSNNLRHRQTFLSSTKSSVLSSWSSPLHNRSGDSIKKSSSLGIQVPSMIQKPAPYSLSSWASRCSSLLYANDNKHYDSHNNTSDSNLAAGRPSNVSGCSVVSAATVVPSDEGVLELDLSLKL</sequence>
<comment type="caution">
    <text evidence="9">The sequence shown here is derived from an EMBL/GenBank/DDBJ whole genome shotgun (WGS) entry which is preliminary data.</text>
</comment>
<feature type="domain" description="C2H2-type" evidence="8">
    <location>
        <begin position="56"/>
        <end position="83"/>
    </location>
</feature>
<dbReference type="SUPFAM" id="SSF57667">
    <property type="entry name" value="beta-beta-alpha zinc fingers"/>
    <property type="match status" value="1"/>
</dbReference>
<evidence type="ECO:0000256" key="2">
    <source>
        <dbReference type="ARBA" id="ARBA00022723"/>
    </source>
</evidence>
<dbReference type="GO" id="GO:0009788">
    <property type="term" value="P:negative regulation of abscisic acid-activated signaling pathway"/>
    <property type="evidence" value="ECO:0007669"/>
    <property type="project" value="InterPro"/>
</dbReference>
<comment type="subcellular location">
    <subcellularLocation>
        <location evidence="1">Nucleus</location>
    </subcellularLocation>
</comment>
<feature type="region of interest" description="Disordered" evidence="7">
    <location>
        <begin position="1"/>
        <end position="21"/>
    </location>
</feature>
<protein>
    <recommendedName>
        <fullName evidence="8">C2H2-type domain-containing protein</fullName>
    </recommendedName>
</protein>
<evidence type="ECO:0000259" key="8">
    <source>
        <dbReference type="PROSITE" id="PS50157"/>
    </source>
</evidence>
<dbReference type="Proteomes" id="UP001202328">
    <property type="component" value="Unassembled WGS sequence"/>
</dbReference>
<evidence type="ECO:0000256" key="1">
    <source>
        <dbReference type="ARBA" id="ARBA00004123"/>
    </source>
</evidence>